<proteinExistence type="predicted"/>
<organism evidence="1">
    <name type="scientific">Arundo donax</name>
    <name type="common">Giant reed</name>
    <name type="synonym">Donax arundinaceus</name>
    <dbReference type="NCBI Taxonomy" id="35708"/>
    <lineage>
        <taxon>Eukaryota</taxon>
        <taxon>Viridiplantae</taxon>
        <taxon>Streptophyta</taxon>
        <taxon>Embryophyta</taxon>
        <taxon>Tracheophyta</taxon>
        <taxon>Spermatophyta</taxon>
        <taxon>Magnoliopsida</taxon>
        <taxon>Liliopsida</taxon>
        <taxon>Poales</taxon>
        <taxon>Poaceae</taxon>
        <taxon>PACMAD clade</taxon>
        <taxon>Arundinoideae</taxon>
        <taxon>Arundineae</taxon>
        <taxon>Arundo</taxon>
    </lineage>
</organism>
<dbReference type="AlphaFoldDB" id="A0A0A9B233"/>
<name>A0A0A9B233_ARUDO</name>
<accession>A0A0A9B233</accession>
<evidence type="ECO:0000313" key="1">
    <source>
        <dbReference type="EMBL" id="JAD55220.1"/>
    </source>
</evidence>
<sequence length="33" mass="3942">MTSAEQARDRWFQHMGVCVLVQQKYWAANLLLF</sequence>
<dbReference type="EMBL" id="GBRH01242675">
    <property type="protein sequence ID" value="JAD55220.1"/>
    <property type="molecule type" value="Transcribed_RNA"/>
</dbReference>
<protein>
    <submittedName>
        <fullName evidence="1">Uncharacterized protein</fullName>
    </submittedName>
</protein>
<reference evidence="1" key="2">
    <citation type="journal article" date="2015" name="Data Brief">
        <title>Shoot transcriptome of the giant reed, Arundo donax.</title>
        <authorList>
            <person name="Barrero R.A."/>
            <person name="Guerrero F.D."/>
            <person name="Moolhuijzen P."/>
            <person name="Goolsby J.A."/>
            <person name="Tidwell J."/>
            <person name="Bellgard S.E."/>
            <person name="Bellgard M.I."/>
        </authorList>
    </citation>
    <scope>NUCLEOTIDE SEQUENCE</scope>
    <source>
        <tissue evidence="1">Shoot tissue taken approximately 20 cm above the soil surface</tissue>
    </source>
</reference>
<reference evidence="1" key="1">
    <citation type="submission" date="2014-09" db="EMBL/GenBank/DDBJ databases">
        <authorList>
            <person name="Magalhaes I.L.F."/>
            <person name="Oliveira U."/>
            <person name="Santos F.R."/>
            <person name="Vidigal T.H.D.A."/>
            <person name="Brescovit A.D."/>
            <person name="Santos A.J."/>
        </authorList>
    </citation>
    <scope>NUCLEOTIDE SEQUENCE</scope>
    <source>
        <tissue evidence="1">Shoot tissue taken approximately 20 cm above the soil surface</tissue>
    </source>
</reference>